<feature type="region of interest" description="Disordered" evidence="3">
    <location>
        <begin position="602"/>
        <end position="644"/>
    </location>
</feature>
<evidence type="ECO:0000256" key="1">
    <source>
        <dbReference type="ARBA" id="ARBA00023015"/>
    </source>
</evidence>
<feature type="region of interest" description="Disordered" evidence="3">
    <location>
        <begin position="343"/>
        <end position="392"/>
    </location>
</feature>
<sequence length="825" mass="88376">MPVLDKLEYGDLTCTSCGAVLDERLRDSGAEWRDYSRGGGGGGGGDDDPGSGARRARCGDSIVDEGRWEGGLMPTRVGLPPPAASSSSYGGGGGGRGASSSSEEERRRLALVRGRLKRTHNMIEHMIERDRKERRAEAMLERRAREARRDRGEEEEGEGEDVVGGRDGMADWVDDRDGSTTMVQRRGGRDRDSPLWRSPSTSTSTTTTTTSMGRTRRGEEDEEDVDERLSLADAVLLYGTSDQVRRIAPNPTLGDDDGEWTEEAIEAERADLRRRRPEERYAIGNNAPPPKLLRLYAAYDVLERAALELDLEGTSSSSSSSSSSFRTAVSWLLTYASRNDGPRVRGISSGMGRGSAGGGDGATLSLSLFGPGRHRRRETGSSAYSSSPSRSECAPSSLSAATELHRLRQYASLGSALLYLSAKRAGVGRTLTEVCSAFGTYSLIDPNGDGGDADRGGGVVREPLVRPKHCSRAMQELRATLPDEISPPPLPSTTPSSSASSADSPTSDGGEGTMTRRAPVEVTPTYDGRAHGSTPSTSTSASSSPRIFEDRGGTGRGPHDAATANAEEAALVDLTTRMADVLGLPKCAVSAAAAVAVQCARDARASSAPVPTAKQRQIDKGHIRPIQKRRGGDRPARQGKDDTPEDVIAIASILLVCTAGGTMQRLARQASRDAASSSPVSYPGAQAEKAVYVVGSMSNPLDDLADDVFMSESDPSGRAKTNHIKEEETSSNNHAKKEQLETSFPWKAWNDQPSWYRDICQMERCSVIPRRTIISYYSRVVHPRRLYFLGVAGKSVAVDGTATTTSESLMRSILAAVPLMSLRNL</sequence>
<dbReference type="PRINTS" id="PR00685">
    <property type="entry name" value="TIFACTORIIB"/>
</dbReference>
<feature type="compositionally biased region" description="Low complexity" evidence="3">
    <location>
        <begin position="533"/>
        <end position="545"/>
    </location>
</feature>
<feature type="compositionally biased region" description="Basic and acidic residues" evidence="3">
    <location>
        <begin position="630"/>
        <end position="642"/>
    </location>
</feature>
<keyword evidence="5" id="KW-1185">Reference proteome</keyword>
<evidence type="ECO:0000256" key="2">
    <source>
        <dbReference type="ARBA" id="ARBA00023163"/>
    </source>
</evidence>
<dbReference type="EMBL" id="JALLAZ020001082">
    <property type="protein sequence ID" value="KAL3781138.1"/>
    <property type="molecule type" value="Genomic_DNA"/>
</dbReference>
<keyword evidence="2" id="KW-0804">Transcription</keyword>
<reference evidence="4 5" key="1">
    <citation type="submission" date="2024-10" db="EMBL/GenBank/DDBJ databases">
        <title>Updated reference genomes for cyclostephanoid diatoms.</title>
        <authorList>
            <person name="Roberts W.R."/>
            <person name="Alverson A.J."/>
        </authorList>
    </citation>
    <scope>NUCLEOTIDE SEQUENCE [LARGE SCALE GENOMIC DNA]</scope>
    <source>
        <strain evidence="4 5">AJA276-08</strain>
    </source>
</reference>
<evidence type="ECO:0000313" key="5">
    <source>
        <dbReference type="Proteomes" id="UP001530315"/>
    </source>
</evidence>
<evidence type="ECO:0000313" key="4">
    <source>
        <dbReference type="EMBL" id="KAL3781138.1"/>
    </source>
</evidence>
<feature type="compositionally biased region" description="Low complexity" evidence="3">
    <location>
        <begin position="493"/>
        <end position="508"/>
    </location>
</feature>
<name>A0ABD3NZR5_9STRA</name>
<feature type="compositionally biased region" description="Low complexity" evidence="3">
    <location>
        <begin position="381"/>
        <end position="392"/>
    </location>
</feature>
<feature type="region of interest" description="Disordered" evidence="3">
    <location>
        <begin position="443"/>
        <end position="562"/>
    </location>
</feature>
<feature type="region of interest" description="Disordered" evidence="3">
    <location>
        <begin position="713"/>
        <end position="739"/>
    </location>
</feature>
<evidence type="ECO:0000256" key="3">
    <source>
        <dbReference type="SAM" id="MobiDB-lite"/>
    </source>
</evidence>
<accession>A0ABD3NZR5</accession>
<feature type="region of interest" description="Disordered" evidence="3">
    <location>
        <begin position="31"/>
        <end position="108"/>
    </location>
</feature>
<evidence type="ECO:0008006" key="6">
    <source>
        <dbReference type="Google" id="ProtNLM"/>
    </source>
</evidence>
<comment type="caution">
    <text evidence="4">The sequence shown here is derived from an EMBL/GenBank/DDBJ whole genome shotgun (WGS) entry which is preliminary data.</text>
</comment>
<dbReference type="Proteomes" id="UP001530315">
    <property type="component" value="Unassembled WGS sequence"/>
</dbReference>
<keyword evidence="1" id="KW-0805">Transcription regulation</keyword>
<gene>
    <name evidence="4" type="ORF">ACHAW5_002404</name>
</gene>
<feature type="compositionally biased region" description="Gly residues" evidence="3">
    <location>
        <begin position="349"/>
        <end position="361"/>
    </location>
</feature>
<organism evidence="4 5">
    <name type="scientific">Stephanodiscus triporus</name>
    <dbReference type="NCBI Taxonomy" id="2934178"/>
    <lineage>
        <taxon>Eukaryota</taxon>
        <taxon>Sar</taxon>
        <taxon>Stramenopiles</taxon>
        <taxon>Ochrophyta</taxon>
        <taxon>Bacillariophyta</taxon>
        <taxon>Coscinodiscophyceae</taxon>
        <taxon>Thalassiosirophycidae</taxon>
        <taxon>Stephanodiscales</taxon>
        <taxon>Stephanodiscaceae</taxon>
        <taxon>Stephanodiscus</taxon>
    </lineage>
</organism>
<feature type="region of interest" description="Disordered" evidence="3">
    <location>
        <begin position="144"/>
        <end position="227"/>
    </location>
</feature>
<feature type="compositionally biased region" description="Basic and acidic residues" evidence="3">
    <location>
        <begin position="547"/>
        <end position="559"/>
    </location>
</feature>
<feature type="compositionally biased region" description="Low complexity" evidence="3">
    <location>
        <begin position="200"/>
        <end position="211"/>
    </location>
</feature>
<dbReference type="InterPro" id="IPR000812">
    <property type="entry name" value="TFIIB"/>
</dbReference>
<dbReference type="AlphaFoldDB" id="A0ABD3NZR5"/>
<protein>
    <recommendedName>
        <fullName evidence="6">TFIIB-type domain-containing protein</fullName>
    </recommendedName>
</protein>
<proteinExistence type="predicted"/>
<dbReference type="Gene3D" id="1.10.472.170">
    <property type="match status" value="1"/>
</dbReference>
<dbReference type="SUPFAM" id="SSF57783">
    <property type="entry name" value="Zinc beta-ribbon"/>
    <property type="match status" value="1"/>
</dbReference>